<dbReference type="GO" id="GO:0030667">
    <property type="term" value="C:secretory granule membrane"/>
    <property type="evidence" value="ECO:0007669"/>
    <property type="project" value="TreeGrafter"/>
</dbReference>
<dbReference type="EMBL" id="MU825404">
    <property type="protein sequence ID" value="KAJ7391919.1"/>
    <property type="molecule type" value="Genomic_DNA"/>
</dbReference>
<dbReference type="EC" id="1.14.17.1" evidence="3"/>
<keyword evidence="3" id="KW-0503">Monooxygenase</keyword>
<proteinExistence type="predicted"/>
<name>A0A9X0DBF3_9CNID</name>
<keyword evidence="4" id="KW-1185">Reference proteome</keyword>
<dbReference type="Proteomes" id="UP001163046">
    <property type="component" value="Unassembled WGS sequence"/>
</dbReference>
<dbReference type="Pfam" id="PF03351">
    <property type="entry name" value="DOMON"/>
    <property type="match status" value="1"/>
</dbReference>
<accession>A0A9X0DBF3</accession>
<evidence type="ECO:0000259" key="2">
    <source>
        <dbReference type="PROSITE" id="PS50836"/>
    </source>
</evidence>
<organism evidence="3 4">
    <name type="scientific">Desmophyllum pertusum</name>
    <dbReference type="NCBI Taxonomy" id="174260"/>
    <lineage>
        <taxon>Eukaryota</taxon>
        <taxon>Metazoa</taxon>
        <taxon>Cnidaria</taxon>
        <taxon>Anthozoa</taxon>
        <taxon>Hexacorallia</taxon>
        <taxon>Scleractinia</taxon>
        <taxon>Caryophylliina</taxon>
        <taxon>Caryophylliidae</taxon>
        <taxon>Desmophyllum</taxon>
    </lineage>
</organism>
<gene>
    <name evidence="3" type="primary">MOXD1_7</name>
    <name evidence="3" type="ORF">OS493_016221</name>
</gene>
<dbReference type="PANTHER" id="PTHR10157">
    <property type="entry name" value="DOPAMINE BETA HYDROXYLASE RELATED"/>
    <property type="match status" value="1"/>
</dbReference>
<keyword evidence="1" id="KW-0732">Signal</keyword>
<dbReference type="GO" id="GO:0042421">
    <property type="term" value="P:norepinephrine biosynthetic process"/>
    <property type="evidence" value="ECO:0007669"/>
    <property type="project" value="TreeGrafter"/>
</dbReference>
<dbReference type="GO" id="GO:0004500">
    <property type="term" value="F:dopamine beta-monooxygenase activity"/>
    <property type="evidence" value="ECO:0007669"/>
    <property type="project" value="UniProtKB-EC"/>
</dbReference>
<evidence type="ECO:0000313" key="4">
    <source>
        <dbReference type="Proteomes" id="UP001163046"/>
    </source>
</evidence>
<dbReference type="InterPro" id="IPR045266">
    <property type="entry name" value="DOH_DOMON"/>
</dbReference>
<dbReference type="InterPro" id="IPR000945">
    <property type="entry name" value="DBH-like"/>
</dbReference>
<dbReference type="PROSITE" id="PS50836">
    <property type="entry name" value="DOMON"/>
    <property type="match status" value="1"/>
</dbReference>
<reference evidence="3" key="1">
    <citation type="submission" date="2023-01" db="EMBL/GenBank/DDBJ databases">
        <title>Genome assembly of the deep-sea coral Lophelia pertusa.</title>
        <authorList>
            <person name="Herrera S."/>
            <person name="Cordes E."/>
        </authorList>
    </citation>
    <scope>NUCLEOTIDE SEQUENCE</scope>
    <source>
        <strain evidence="3">USNM1676648</strain>
        <tissue evidence="3">Polyp</tissue>
    </source>
</reference>
<dbReference type="SMART" id="SM00664">
    <property type="entry name" value="DoH"/>
    <property type="match status" value="1"/>
</dbReference>
<evidence type="ECO:0000313" key="3">
    <source>
        <dbReference type="EMBL" id="KAJ7391919.1"/>
    </source>
</evidence>
<feature type="chain" id="PRO_5040922711" evidence="1">
    <location>
        <begin position="22"/>
        <end position="237"/>
    </location>
</feature>
<dbReference type="GO" id="GO:0042420">
    <property type="term" value="P:dopamine catabolic process"/>
    <property type="evidence" value="ECO:0007669"/>
    <property type="project" value="TreeGrafter"/>
</dbReference>
<dbReference type="GO" id="GO:0005615">
    <property type="term" value="C:extracellular space"/>
    <property type="evidence" value="ECO:0007669"/>
    <property type="project" value="TreeGrafter"/>
</dbReference>
<dbReference type="CDD" id="cd09631">
    <property type="entry name" value="DOMON_DOH"/>
    <property type="match status" value="1"/>
</dbReference>
<keyword evidence="3" id="KW-0560">Oxidoreductase</keyword>
<dbReference type="InterPro" id="IPR005018">
    <property type="entry name" value="DOMON_domain"/>
</dbReference>
<dbReference type="OrthoDB" id="10003276at2759"/>
<sequence length="237" mass="26980">MSHKLSLLAVFVLCFHHGIDGFRDTSLSFDNGNFNVSWMYNRARDELYFEVTVKTKGWVGFGFTFTPHNMSNYDIIIGGQTRRGKPYFNDFFTTGFSTPVLDLKQSYTVDRATEHDGITSLHFHRPMNTNDSQDIQFNVGTRVFLVWAYHFVDDASDPSSFSMHSRRNHTSESHQLVFETVPTMLTNHEYSRTVLTSSPEPSSPAAPRPAKSFGLQVDFSFLTISFVTVLHVLSILV</sequence>
<dbReference type="GO" id="GO:0005507">
    <property type="term" value="F:copper ion binding"/>
    <property type="evidence" value="ECO:0007669"/>
    <property type="project" value="TreeGrafter"/>
</dbReference>
<dbReference type="AlphaFoldDB" id="A0A9X0DBF3"/>
<protein>
    <submittedName>
        <fullName evidence="3">DBH-like monooxygenase protein 1</fullName>
        <ecNumber evidence="3">1.14.17.1</ecNumber>
    </submittedName>
</protein>
<dbReference type="PANTHER" id="PTHR10157:SF23">
    <property type="entry name" value="MOXD1 HOMOLOG 1"/>
    <property type="match status" value="1"/>
</dbReference>
<dbReference type="GO" id="GO:0006589">
    <property type="term" value="P:octopamine biosynthetic process"/>
    <property type="evidence" value="ECO:0007669"/>
    <property type="project" value="TreeGrafter"/>
</dbReference>
<feature type="domain" description="DOMON" evidence="2">
    <location>
        <begin position="32"/>
        <end position="150"/>
    </location>
</feature>
<comment type="caution">
    <text evidence="3">The sequence shown here is derived from an EMBL/GenBank/DDBJ whole genome shotgun (WGS) entry which is preliminary data.</text>
</comment>
<evidence type="ECO:0000256" key="1">
    <source>
        <dbReference type="SAM" id="SignalP"/>
    </source>
</evidence>
<feature type="signal peptide" evidence="1">
    <location>
        <begin position="1"/>
        <end position="21"/>
    </location>
</feature>